<evidence type="ECO:0000313" key="2">
    <source>
        <dbReference type="Proteomes" id="UP001162501"/>
    </source>
</evidence>
<sequence>MGTMPMSPGTEEFAASALGSKAWNTPTVGHTPLCQAQSPTDSEEGVHAGGWNVGGLPLVKPTPVFLLNVQSKSAQRTWLHSEESRGWCHAGSPVVPSSPGLGFPPTLCSWPQGGLRSGLRFLTLLVFLGSTPSRDPSLLGPTHLTRCSGEGGVAAWQWGGWTSGELAERWGRRVAELGEFGDLVAQADGGGTAGDARCGARTWLRKSEAARTALPASLEPVGRSTVGARSGRGSARAGGAASSRSSLQRAVLGAQEQMAALRAAGPPSNPPLVPATVPGATPPSRSSRARPRQGLLRTENWGGGHLLPALHPGFWEGERAATRRGLITTECGCLPGALRGTAGSKLSIQGAVSALGQG</sequence>
<organism evidence="1 2">
    <name type="scientific">Rangifer tarandus platyrhynchus</name>
    <name type="common">Svalbard reindeer</name>
    <dbReference type="NCBI Taxonomy" id="3082113"/>
    <lineage>
        <taxon>Eukaryota</taxon>
        <taxon>Metazoa</taxon>
        <taxon>Chordata</taxon>
        <taxon>Craniata</taxon>
        <taxon>Vertebrata</taxon>
        <taxon>Euteleostomi</taxon>
        <taxon>Mammalia</taxon>
        <taxon>Eutheria</taxon>
        <taxon>Laurasiatheria</taxon>
        <taxon>Artiodactyla</taxon>
        <taxon>Ruminantia</taxon>
        <taxon>Pecora</taxon>
        <taxon>Cervidae</taxon>
        <taxon>Odocoileinae</taxon>
        <taxon>Rangifer</taxon>
    </lineage>
</organism>
<dbReference type="Proteomes" id="UP001162501">
    <property type="component" value="Chromosome 16"/>
</dbReference>
<reference evidence="1" key="2">
    <citation type="submission" date="2025-03" db="EMBL/GenBank/DDBJ databases">
        <authorList>
            <consortium name="ELIXIR-Norway"/>
            <consortium name="Elixir Norway"/>
        </authorList>
    </citation>
    <scope>NUCLEOTIDE SEQUENCE</scope>
</reference>
<reference evidence="1" key="1">
    <citation type="submission" date="2023-05" db="EMBL/GenBank/DDBJ databases">
        <authorList>
            <consortium name="ELIXIR-Norway"/>
        </authorList>
    </citation>
    <scope>NUCLEOTIDE SEQUENCE</scope>
</reference>
<accession>A0AC59YJF4</accession>
<protein>
    <submittedName>
        <fullName evidence="1">Uncharacterized protein</fullName>
    </submittedName>
</protein>
<name>A0AC59YJF4_RANTA</name>
<gene>
    <name evidence="1" type="ORF">MRATA1EN22A_LOCUS6971</name>
</gene>
<dbReference type="EMBL" id="OX596100">
    <property type="protein sequence ID" value="CAM9752585.1"/>
    <property type="molecule type" value="Genomic_DNA"/>
</dbReference>
<evidence type="ECO:0000313" key="1">
    <source>
        <dbReference type="EMBL" id="CAM9752585.1"/>
    </source>
</evidence>
<proteinExistence type="predicted"/>